<protein>
    <submittedName>
        <fullName evidence="3">T9SS type A sorting domain-containing protein</fullName>
    </submittedName>
</protein>
<sequence>MKKTLPTNGRTGLSHYAWRSLLGLSLVTTLGLAPAAGAASTPGSAAASRTLAETDLLVDSDMTLSYAGAPDGAYAFHNVTVTNGARLTVEWGVTVAVSGKMTVEAGSSLECQGLVYGPGSFVLADGAQLAIYGTEGIAAEGQNSGVIQTATRSFSDLASYVYAVPPVFVVDSPPVTGSGLPDQVEFLVIGPDLSSSARQQKPNDSFFALLLSKDVKVRSALGLFSADLYLNEHTLTLLSTENQTAEVALLDLFEGFTGEVIGSTAVMQKYLSAPAAIGYHHLSSPVRQAPFSSLNTGGNFKGIFNATYNSAAKPAAVTPFPNVFGYDDSRRSTPNESYGQGFSRGWFSPTGGNMEDGRGYSVNISRGQTLKFSGELNGGDVGPIELISGDQEDGGWNLLGNPYPSTIDWSLAVPNEVIPPGMDASAYIFTPTSRYGGTYRTYFNNGDGTEFGDPSIAPGQGFFTRLLNQNDSRELTFTDALRSFSAGLGPTELRAGQPFGYKSVVKKKAAPTVPYVQLELKSAGGTQDAAYVYFQPNATATVENRYDAPKLRNLGEASLFTLVGTQELAVNGQAPLAGSAISIPVGLSAAAGTYTIQAGQLLNFASGQSVELIDNATGSTIDLRQQPAYTFTLDKAFSGQRFNLRFGANSVTGNHDAVKSAQVALYPNPARTSFELHIPVVAGGKTVKASLYNSLGQRVQTKLIPMTANGAAASFDVQQLARGVYSLQLEIGASRLTKRVVVE</sequence>
<organism evidence="3 4">
    <name type="scientific">Hymenobacter lutimineralis</name>
    <dbReference type="NCBI Taxonomy" id="2606448"/>
    <lineage>
        <taxon>Bacteria</taxon>
        <taxon>Pseudomonadati</taxon>
        <taxon>Bacteroidota</taxon>
        <taxon>Cytophagia</taxon>
        <taxon>Cytophagales</taxon>
        <taxon>Hymenobacteraceae</taxon>
        <taxon>Hymenobacter</taxon>
    </lineage>
</organism>
<dbReference type="InterPro" id="IPR026444">
    <property type="entry name" value="Secre_tail"/>
</dbReference>
<gene>
    <name evidence="3" type="ORF">FY528_03275</name>
</gene>
<feature type="domain" description="Secretion system C-terminal sorting" evidence="2">
    <location>
        <begin position="665"/>
        <end position="742"/>
    </location>
</feature>
<dbReference type="AlphaFoldDB" id="A0A5D6VBZ8"/>
<dbReference type="RefSeq" id="WP_149069560.1">
    <property type="nucleotide sequence ID" value="NZ_VTHL01000002.1"/>
</dbReference>
<comment type="caution">
    <text evidence="3">The sequence shown here is derived from an EMBL/GenBank/DDBJ whole genome shotgun (WGS) entry which is preliminary data.</text>
</comment>
<dbReference type="Proteomes" id="UP000322791">
    <property type="component" value="Unassembled WGS sequence"/>
</dbReference>
<evidence type="ECO:0000313" key="4">
    <source>
        <dbReference type="Proteomes" id="UP000322791"/>
    </source>
</evidence>
<dbReference type="Pfam" id="PF18962">
    <property type="entry name" value="Por_Secre_tail"/>
    <property type="match status" value="1"/>
</dbReference>
<evidence type="ECO:0000313" key="3">
    <source>
        <dbReference type="EMBL" id="TYZ13443.1"/>
    </source>
</evidence>
<reference evidence="3 4" key="1">
    <citation type="submission" date="2019-08" db="EMBL/GenBank/DDBJ databases">
        <authorList>
            <person name="Seo M.-J."/>
        </authorList>
    </citation>
    <scope>NUCLEOTIDE SEQUENCE [LARGE SCALE GENOMIC DNA]</scope>
    <source>
        <strain evidence="3 4">KIGAM108</strain>
    </source>
</reference>
<name>A0A5D6VBZ8_9BACT</name>
<proteinExistence type="predicted"/>
<evidence type="ECO:0000256" key="1">
    <source>
        <dbReference type="SAM" id="SignalP"/>
    </source>
</evidence>
<keyword evidence="4" id="KW-1185">Reference proteome</keyword>
<accession>A0A5D6VBZ8</accession>
<keyword evidence="1" id="KW-0732">Signal</keyword>
<feature type="signal peptide" evidence="1">
    <location>
        <begin position="1"/>
        <end position="38"/>
    </location>
</feature>
<dbReference type="EMBL" id="VTHL01000002">
    <property type="protein sequence ID" value="TYZ13443.1"/>
    <property type="molecule type" value="Genomic_DNA"/>
</dbReference>
<evidence type="ECO:0000259" key="2">
    <source>
        <dbReference type="Pfam" id="PF18962"/>
    </source>
</evidence>
<feature type="chain" id="PRO_5022731398" evidence="1">
    <location>
        <begin position="39"/>
        <end position="743"/>
    </location>
</feature>
<dbReference type="NCBIfam" id="TIGR04183">
    <property type="entry name" value="Por_Secre_tail"/>
    <property type="match status" value="1"/>
</dbReference>